<dbReference type="PROSITE" id="PS50937">
    <property type="entry name" value="HTH_MERR_2"/>
    <property type="match status" value="1"/>
</dbReference>
<evidence type="ECO:0000259" key="2">
    <source>
        <dbReference type="PROSITE" id="PS50937"/>
    </source>
</evidence>
<reference evidence="3 4" key="1">
    <citation type="submission" date="2018-12" db="EMBL/GenBank/DDBJ databases">
        <title>The whole draft genome of Streptomyce luteoverticillatus CGMCC 15060.</title>
        <authorList>
            <person name="Feng Z."/>
            <person name="Chen G."/>
            <person name="Zhang J."/>
            <person name="Zhu H."/>
            <person name="Yu X."/>
            <person name="Zhang W."/>
            <person name="Zhang X."/>
        </authorList>
    </citation>
    <scope>NUCLEOTIDE SEQUENCE [LARGE SCALE GENOMIC DNA]</scope>
    <source>
        <strain evidence="3 4">CGMCC 15060</strain>
    </source>
</reference>
<dbReference type="Pfam" id="PF13411">
    <property type="entry name" value="MerR_1"/>
    <property type="match status" value="1"/>
</dbReference>
<name>A0A3Q9FVT9_STRLT</name>
<dbReference type="PANTHER" id="PTHR30204:SF93">
    <property type="entry name" value="HTH MERR-TYPE DOMAIN-CONTAINING PROTEIN"/>
    <property type="match status" value="1"/>
</dbReference>
<dbReference type="GO" id="GO:0003700">
    <property type="term" value="F:DNA-binding transcription factor activity"/>
    <property type="evidence" value="ECO:0007669"/>
    <property type="project" value="InterPro"/>
</dbReference>
<gene>
    <name evidence="3" type="ORF">EKH77_13610</name>
</gene>
<organism evidence="3 4">
    <name type="scientific">Streptomyces luteoverticillatus</name>
    <name type="common">Streptoverticillium luteoverticillatus</name>
    <dbReference type="NCBI Taxonomy" id="66425"/>
    <lineage>
        <taxon>Bacteria</taxon>
        <taxon>Bacillati</taxon>
        <taxon>Actinomycetota</taxon>
        <taxon>Actinomycetes</taxon>
        <taxon>Kitasatosporales</taxon>
        <taxon>Streptomycetaceae</taxon>
        <taxon>Streptomyces</taxon>
    </lineage>
</organism>
<dbReference type="InterPro" id="IPR009061">
    <property type="entry name" value="DNA-bd_dom_put_sf"/>
</dbReference>
<keyword evidence="1" id="KW-0238">DNA-binding</keyword>
<sequence length="313" mass="34394">MDDDTTRYSIGELARLTGLTVKTIRFWSDTGVVPPTDRTPAGYRLYGPDALARLGLVRTLRELGVGLSAVQRVLGREVSVAQIAAVHADALERQIRTLRLHRAVLRAVAVRGSTPEELETMHKLAQLSELERRRLIDDFIDNAFEGVDVGPDFLAMLRDAMPMLPDDPTPAQVDAWIELAGLVQDDGFRAAMRRAAADQVRARDEAGELDPHAGWQLAELVRVRTAAAREAGTEPGSPAARPVVDELTRAYAELAGRADGPAFRAWLLERLEIGDESGYERYWQLVSAINGWPEPAMGPGVKWLIAALRAYDA</sequence>
<keyword evidence="4" id="KW-1185">Reference proteome</keyword>
<dbReference type="PANTHER" id="PTHR30204">
    <property type="entry name" value="REDOX-CYCLING DRUG-SENSING TRANSCRIPTIONAL ACTIVATOR SOXR"/>
    <property type="match status" value="1"/>
</dbReference>
<feature type="domain" description="HTH merR-type" evidence="2">
    <location>
        <begin position="7"/>
        <end position="76"/>
    </location>
</feature>
<evidence type="ECO:0000313" key="4">
    <source>
        <dbReference type="Proteomes" id="UP000267900"/>
    </source>
</evidence>
<dbReference type="SMART" id="SM00422">
    <property type="entry name" value="HTH_MERR"/>
    <property type="match status" value="1"/>
</dbReference>
<dbReference type="GO" id="GO:0003677">
    <property type="term" value="F:DNA binding"/>
    <property type="evidence" value="ECO:0007669"/>
    <property type="project" value="UniProtKB-KW"/>
</dbReference>
<dbReference type="InterPro" id="IPR047057">
    <property type="entry name" value="MerR_fam"/>
</dbReference>
<accession>A0A3Q9FVT9</accession>
<dbReference type="OrthoDB" id="9809391at2"/>
<evidence type="ECO:0000313" key="3">
    <source>
        <dbReference type="EMBL" id="AZQ72112.1"/>
    </source>
</evidence>
<protein>
    <submittedName>
        <fullName evidence="3">MerR family transcriptional regulator</fullName>
    </submittedName>
</protein>
<dbReference type="SUPFAM" id="SSF46955">
    <property type="entry name" value="Putative DNA-binding domain"/>
    <property type="match status" value="1"/>
</dbReference>
<dbReference type="AlphaFoldDB" id="A0A3Q9FVT9"/>
<evidence type="ECO:0000256" key="1">
    <source>
        <dbReference type="ARBA" id="ARBA00023125"/>
    </source>
</evidence>
<dbReference type="Gene3D" id="1.10.1660.10">
    <property type="match status" value="1"/>
</dbReference>
<dbReference type="Proteomes" id="UP000267900">
    <property type="component" value="Chromosome"/>
</dbReference>
<dbReference type="CDD" id="cd00592">
    <property type="entry name" value="HTH_MerR-like"/>
    <property type="match status" value="1"/>
</dbReference>
<dbReference type="PRINTS" id="PR00040">
    <property type="entry name" value="HTHMERR"/>
</dbReference>
<dbReference type="EMBL" id="CP034587">
    <property type="protein sequence ID" value="AZQ72112.1"/>
    <property type="molecule type" value="Genomic_DNA"/>
</dbReference>
<proteinExistence type="predicted"/>
<dbReference type="RefSeq" id="WP_126914660.1">
    <property type="nucleotide sequence ID" value="NZ_CP034587.1"/>
</dbReference>
<dbReference type="InterPro" id="IPR000551">
    <property type="entry name" value="MerR-type_HTH_dom"/>
</dbReference>